<dbReference type="Gene3D" id="1.20.120.1600">
    <property type="match status" value="1"/>
</dbReference>
<accession>A0A8J6NH73</accession>
<dbReference type="NCBIfam" id="TIGR01509">
    <property type="entry name" value="HAD-SF-IA-v3"/>
    <property type="match status" value="1"/>
</dbReference>
<name>A0A8J6NH73_9CHLR</name>
<dbReference type="InterPro" id="IPR036412">
    <property type="entry name" value="HAD-like_sf"/>
</dbReference>
<dbReference type="InterPro" id="IPR041492">
    <property type="entry name" value="HAD_2"/>
</dbReference>
<comment type="caution">
    <text evidence="2">The sequence shown here is derived from an EMBL/GenBank/DDBJ whole genome shotgun (WGS) entry which is preliminary data.</text>
</comment>
<reference evidence="2 3" key="1">
    <citation type="submission" date="2020-08" db="EMBL/GenBank/DDBJ databases">
        <title>Bridging the membrane lipid divide: bacteria of the FCB group superphylum have the potential to synthesize archaeal ether lipids.</title>
        <authorList>
            <person name="Villanueva L."/>
            <person name="Von Meijenfeldt F.A.B."/>
            <person name="Westbye A.B."/>
            <person name="Yadav S."/>
            <person name="Hopmans E.C."/>
            <person name="Dutilh B.E."/>
            <person name="Sinninghe Damste J.S."/>
        </authorList>
    </citation>
    <scope>NUCLEOTIDE SEQUENCE [LARGE SCALE GENOMIC DNA]</scope>
    <source>
        <strain evidence="2">NIOZ-UU36</strain>
    </source>
</reference>
<dbReference type="SUPFAM" id="SSF56784">
    <property type="entry name" value="HAD-like"/>
    <property type="match status" value="1"/>
</dbReference>
<dbReference type="InterPro" id="IPR023214">
    <property type="entry name" value="HAD_sf"/>
</dbReference>
<dbReference type="Proteomes" id="UP000614469">
    <property type="component" value="Unassembled WGS sequence"/>
</dbReference>
<evidence type="ECO:0000256" key="1">
    <source>
        <dbReference type="ARBA" id="ARBA00022801"/>
    </source>
</evidence>
<dbReference type="NCBIfam" id="TIGR01549">
    <property type="entry name" value="HAD-SF-IA-v1"/>
    <property type="match status" value="1"/>
</dbReference>
<keyword evidence="1 2" id="KW-0378">Hydrolase</keyword>
<dbReference type="AlphaFoldDB" id="A0A8J6NH73"/>
<gene>
    <name evidence="2" type="ORF">H8E29_01595</name>
</gene>
<organism evidence="2 3">
    <name type="scientific">Candidatus Desulfolinea nitratireducens</name>
    <dbReference type="NCBI Taxonomy" id="2841698"/>
    <lineage>
        <taxon>Bacteria</taxon>
        <taxon>Bacillati</taxon>
        <taxon>Chloroflexota</taxon>
        <taxon>Anaerolineae</taxon>
        <taxon>Anaerolineales</taxon>
        <taxon>Anaerolineales incertae sedis</taxon>
        <taxon>Candidatus Desulfolinea</taxon>
    </lineage>
</organism>
<dbReference type="GO" id="GO:0016787">
    <property type="term" value="F:hydrolase activity"/>
    <property type="evidence" value="ECO:0007669"/>
    <property type="project" value="UniProtKB-KW"/>
</dbReference>
<proteinExistence type="predicted"/>
<dbReference type="SFLD" id="SFLDG01129">
    <property type="entry name" value="C1.5:_HAD__Beta-PGM__Phosphata"/>
    <property type="match status" value="1"/>
</dbReference>
<dbReference type="Gene3D" id="3.40.50.1000">
    <property type="entry name" value="HAD superfamily/HAD-like"/>
    <property type="match status" value="1"/>
</dbReference>
<sequence length="243" mass="27807">MVVSTKGCKAIFFDLDGTLRHTVPLGSDIFTEKAIELGLPISDEKQRETGRWEHYYWAQSSELMRDTAKFKDDQNDHAFWNNYAQLRLEKLGATPEQIETFYPLINKHMMNEYDPKNWVPPELYEVLPALRSAGYTLAVLSNRRSPFMETMVELSLDQYFDQIMAAGDIGSWKPDPKVFDQLLADFNLAPEETIYIGDNYYADVVGARNAGLIPVLYDPRGIFPDADCTRITSFTELADILQN</sequence>
<evidence type="ECO:0000313" key="3">
    <source>
        <dbReference type="Proteomes" id="UP000614469"/>
    </source>
</evidence>
<dbReference type="EMBL" id="JACNJN010000033">
    <property type="protein sequence ID" value="MBC8333933.1"/>
    <property type="molecule type" value="Genomic_DNA"/>
</dbReference>
<dbReference type="PANTHER" id="PTHR43316">
    <property type="entry name" value="HYDROLASE, HALOACID DELAHOGENASE-RELATED"/>
    <property type="match status" value="1"/>
</dbReference>
<dbReference type="Pfam" id="PF13419">
    <property type="entry name" value="HAD_2"/>
    <property type="match status" value="1"/>
</dbReference>
<evidence type="ECO:0000313" key="2">
    <source>
        <dbReference type="EMBL" id="MBC8333933.1"/>
    </source>
</evidence>
<protein>
    <submittedName>
        <fullName evidence="2">HAD family hydrolase</fullName>
    </submittedName>
</protein>
<dbReference type="SFLD" id="SFLDS00003">
    <property type="entry name" value="Haloacid_Dehalogenase"/>
    <property type="match status" value="1"/>
</dbReference>
<dbReference type="InterPro" id="IPR006439">
    <property type="entry name" value="HAD-SF_hydro_IA"/>
</dbReference>
<dbReference type="InterPro" id="IPR051540">
    <property type="entry name" value="S-2-haloacid_dehalogenase"/>
</dbReference>